<dbReference type="STRING" id="478820.A0A196SDY5"/>
<dbReference type="OrthoDB" id="413953at2759"/>
<reference evidence="1 2" key="1">
    <citation type="submission" date="2016-05" db="EMBL/GenBank/DDBJ databases">
        <title>Nuclear genome of Blastocystis sp. subtype 1 NandII.</title>
        <authorList>
            <person name="Gentekaki E."/>
            <person name="Curtis B."/>
            <person name="Stairs C."/>
            <person name="Eme L."/>
            <person name="Herman E."/>
            <person name="Klimes V."/>
            <person name="Arias M.C."/>
            <person name="Elias M."/>
            <person name="Hilliou F."/>
            <person name="Klute M."/>
            <person name="Malik S.-B."/>
            <person name="Pightling A."/>
            <person name="Rachubinski R."/>
            <person name="Salas D."/>
            <person name="Schlacht A."/>
            <person name="Suga H."/>
            <person name="Archibald J."/>
            <person name="Ball S.G."/>
            <person name="Clark G."/>
            <person name="Dacks J."/>
            <person name="Van Der Giezen M."/>
            <person name="Tsaousis A."/>
            <person name="Roger A."/>
        </authorList>
    </citation>
    <scope>NUCLEOTIDE SEQUENCE [LARGE SCALE GENOMIC DNA]</scope>
    <source>
        <strain evidence="2">ATCC 50177 / NandII</strain>
    </source>
</reference>
<protein>
    <submittedName>
        <fullName evidence="1">Phosphoglycolate phosphatase</fullName>
    </submittedName>
</protein>
<keyword evidence="2" id="KW-1185">Reference proteome</keyword>
<comment type="caution">
    <text evidence="1">The sequence shown here is derived from an EMBL/GenBank/DDBJ whole genome shotgun (WGS) entry which is preliminary data.</text>
</comment>
<dbReference type="InterPro" id="IPR036412">
    <property type="entry name" value="HAD-like_sf"/>
</dbReference>
<dbReference type="PANTHER" id="PTHR19288">
    <property type="entry name" value="4-NITROPHENYLPHOSPHATASE-RELATED"/>
    <property type="match status" value="1"/>
</dbReference>
<dbReference type="Pfam" id="PF13242">
    <property type="entry name" value="Hydrolase_like"/>
    <property type="match status" value="1"/>
</dbReference>
<dbReference type="SUPFAM" id="SSF56784">
    <property type="entry name" value="HAD-like"/>
    <property type="match status" value="1"/>
</dbReference>
<evidence type="ECO:0000313" key="2">
    <source>
        <dbReference type="Proteomes" id="UP000078348"/>
    </source>
</evidence>
<dbReference type="GO" id="GO:0016791">
    <property type="term" value="F:phosphatase activity"/>
    <property type="evidence" value="ECO:0007669"/>
    <property type="project" value="TreeGrafter"/>
</dbReference>
<dbReference type="GO" id="GO:0005737">
    <property type="term" value="C:cytoplasm"/>
    <property type="evidence" value="ECO:0007669"/>
    <property type="project" value="TreeGrafter"/>
</dbReference>
<sequence>MGVQSTLDEVITSSYATAQYLKREGERGPVYVVGERGIYEELEAVGIPCCGLEDNGRSDISVLAAMDSRVRTVVVGLDRCINYVKLSRAASYVRDFGCRFVATNTDGSFPNAGGILSGGSGCMVAAIAAASGKQPDCVIGKPSSFFIDLVRAQRPDVGLDEIMMVGDRLDTDIAFARANHIQSLCVLSGISSEKAILEADASCAPSFYSSSLQDVKTLLESSV</sequence>
<dbReference type="Pfam" id="PF13344">
    <property type="entry name" value="Hydrolase_6"/>
    <property type="match status" value="1"/>
</dbReference>
<dbReference type="InterPro" id="IPR006357">
    <property type="entry name" value="HAD-SF_hydro_IIA"/>
</dbReference>
<name>A0A196SDY5_BLAHN</name>
<dbReference type="PANTHER" id="PTHR19288:SF93">
    <property type="entry name" value="FI11325P-RELATED"/>
    <property type="match status" value="1"/>
</dbReference>
<dbReference type="AlphaFoldDB" id="A0A196SDY5"/>
<accession>A0A196SDY5</accession>
<dbReference type="InterPro" id="IPR023214">
    <property type="entry name" value="HAD_sf"/>
</dbReference>
<dbReference type="Gene3D" id="3.40.50.1000">
    <property type="entry name" value="HAD superfamily/HAD-like"/>
    <property type="match status" value="2"/>
</dbReference>
<dbReference type="EMBL" id="LXWW01000281">
    <property type="protein sequence ID" value="OAO14209.1"/>
    <property type="molecule type" value="Genomic_DNA"/>
</dbReference>
<gene>
    <name evidence="1" type="ORF">AV274_4132</name>
</gene>
<dbReference type="Proteomes" id="UP000078348">
    <property type="component" value="Unassembled WGS sequence"/>
</dbReference>
<evidence type="ECO:0000313" key="1">
    <source>
        <dbReference type="EMBL" id="OAO14209.1"/>
    </source>
</evidence>
<proteinExistence type="predicted"/>
<organism evidence="1 2">
    <name type="scientific">Blastocystis sp. subtype 1 (strain ATCC 50177 / NandII)</name>
    <dbReference type="NCBI Taxonomy" id="478820"/>
    <lineage>
        <taxon>Eukaryota</taxon>
        <taxon>Sar</taxon>
        <taxon>Stramenopiles</taxon>
        <taxon>Bigyra</taxon>
        <taxon>Opalozoa</taxon>
        <taxon>Opalinata</taxon>
        <taxon>Blastocystidae</taxon>
        <taxon>Blastocystis</taxon>
    </lineage>
</organism>